<proteinExistence type="predicted"/>
<protein>
    <submittedName>
        <fullName evidence="2">Uncharacterized protein</fullName>
    </submittedName>
</protein>
<reference evidence="2 3" key="1">
    <citation type="journal article" date="2014" name="Genome Biol. Evol.">
        <title>The secreted proteins of Achlya hypogyna and Thraustotheca clavata identify the ancestral oomycete secretome and reveal gene acquisitions by horizontal gene transfer.</title>
        <authorList>
            <person name="Misner I."/>
            <person name="Blouin N."/>
            <person name="Leonard G."/>
            <person name="Richards T.A."/>
            <person name="Lane C.E."/>
        </authorList>
    </citation>
    <scope>NUCLEOTIDE SEQUENCE [LARGE SCALE GENOMIC DNA]</scope>
    <source>
        <strain evidence="2 3">ATCC 34112</strain>
    </source>
</reference>
<accession>A0A1V9ZK99</accession>
<dbReference type="EMBL" id="JNBS01001860">
    <property type="protein sequence ID" value="OQR98361.1"/>
    <property type="molecule type" value="Genomic_DNA"/>
</dbReference>
<dbReference type="AlphaFoldDB" id="A0A1V9ZK99"/>
<dbReference type="InterPro" id="IPR012674">
    <property type="entry name" value="Calycin"/>
</dbReference>
<sequence length="329" mass="34853">MASNKSPAGSKPIAISMNNPILAAAPPNPNVNTSSAAGGMNISMAPAPSAAIVAAAAAALSSQHAQQQQQLKRMGLGIGLGMGMPGGTSAVNLNAIQTMNTLNNMNVAAMQLQMNQHQQRMNVASANAQRAFKPSNVNVNSAVAVAVASASNVPVPVVPVNTAGAGALNLSGTWELDREASDSTNDYLEAMGLPLIARQAADKLDLTVIILQTPGEFTITRRTRIFLETKVLKFGQDVIIKTNTIKVIGEPTAIKTITHLSGFRGVLTDIRTLDELGRMKVELTLTLPDKDKPNVVITRYFKKLSDSTSLDNLPPFEPFPDPPSEKRKR</sequence>
<organism evidence="2 3">
    <name type="scientific">Thraustotheca clavata</name>
    <dbReference type="NCBI Taxonomy" id="74557"/>
    <lineage>
        <taxon>Eukaryota</taxon>
        <taxon>Sar</taxon>
        <taxon>Stramenopiles</taxon>
        <taxon>Oomycota</taxon>
        <taxon>Saprolegniomycetes</taxon>
        <taxon>Saprolegniales</taxon>
        <taxon>Achlyaceae</taxon>
        <taxon>Thraustotheca</taxon>
    </lineage>
</organism>
<gene>
    <name evidence="2" type="ORF">THRCLA_06740</name>
</gene>
<dbReference type="OrthoDB" id="76592at2759"/>
<name>A0A1V9ZK99_9STRA</name>
<dbReference type="Gene3D" id="2.40.128.20">
    <property type="match status" value="1"/>
</dbReference>
<dbReference type="SUPFAM" id="SSF50814">
    <property type="entry name" value="Lipocalins"/>
    <property type="match status" value="1"/>
</dbReference>
<feature type="region of interest" description="Disordered" evidence="1">
    <location>
        <begin position="310"/>
        <end position="329"/>
    </location>
</feature>
<keyword evidence="3" id="KW-1185">Reference proteome</keyword>
<dbReference type="Proteomes" id="UP000243217">
    <property type="component" value="Unassembled WGS sequence"/>
</dbReference>
<evidence type="ECO:0000313" key="2">
    <source>
        <dbReference type="EMBL" id="OQR98361.1"/>
    </source>
</evidence>
<evidence type="ECO:0000313" key="3">
    <source>
        <dbReference type="Proteomes" id="UP000243217"/>
    </source>
</evidence>
<evidence type="ECO:0000256" key="1">
    <source>
        <dbReference type="SAM" id="MobiDB-lite"/>
    </source>
</evidence>
<comment type="caution">
    <text evidence="2">The sequence shown here is derived from an EMBL/GenBank/DDBJ whole genome shotgun (WGS) entry which is preliminary data.</text>
</comment>